<keyword evidence="3" id="KW-1185">Reference proteome</keyword>
<comment type="caution">
    <text evidence="2">The sequence shown here is derived from an EMBL/GenBank/DDBJ whole genome shotgun (WGS) entry which is preliminary data.</text>
</comment>
<dbReference type="GO" id="GO:0005975">
    <property type="term" value="P:carbohydrate metabolic process"/>
    <property type="evidence" value="ECO:0007669"/>
    <property type="project" value="InterPro"/>
</dbReference>
<feature type="domain" description="Glycosyl hydrolase family 13 catalytic" evidence="1">
    <location>
        <begin position="25"/>
        <end position="382"/>
    </location>
</feature>
<gene>
    <name evidence="2" type="ORF">JJ685_15635</name>
</gene>
<dbReference type="SUPFAM" id="SSF51445">
    <property type="entry name" value="(Trans)glycosidases"/>
    <property type="match status" value="1"/>
</dbReference>
<dbReference type="PANTHER" id="PTHR47786">
    <property type="entry name" value="ALPHA-1,4-GLUCAN:MALTOSE-1-PHOSPHATE MALTOSYLTRANSFERASE"/>
    <property type="match status" value="1"/>
</dbReference>
<dbReference type="InterPro" id="IPR017853">
    <property type="entry name" value="GH"/>
</dbReference>
<dbReference type="Proteomes" id="UP000599109">
    <property type="component" value="Unassembled WGS sequence"/>
</dbReference>
<evidence type="ECO:0000313" key="2">
    <source>
        <dbReference type="EMBL" id="MBL0392571.1"/>
    </source>
</evidence>
<protein>
    <submittedName>
        <fullName evidence="2">Alpha-amylase</fullName>
    </submittedName>
</protein>
<dbReference type="CDD" id="cd11347">
    <property type="entry name" value="AmyAc_1"/>
    <property type="match status" value="1"/>
</dbReference>
<dbReference type="PANTHER" id="PTHR47786:SF2">
    <property type="entry name" value="GLYCOSYL HYDROLASE FAMILY 13 CATALYTIC DOMAIN-CONTAINING PROTEIN"/>
    <property type="match status" value="1"/>
</dbReference>
<dbReference type="SMART" id="SM00642">
    <property type="entry name" value="Aamy"/>
    <property type="match status" value="1"/>
</dbReference>
<reference evidence="2 3" key="1">
    <citation type="journal article" date="2017" name="Int. J. Syst. Evol. Microbiol.">
        <title>Ramlibacter monticola sp. nov., isolated from forest soil.</title>
        <authorList>
            <person name="Chaudhary D.K."/>
            <person name="Kim J."/>
        </authorList>
    </citation>
    <scope>NUCLEOTIDE SEQUENCE [LARGE SCALE GENOMIC DNA]</scope>
    <source>
        <strain evidence="2 3">KACC 19175</strain>
    </source>
</reference>
<evidence type="ECO:0000259" key="1">
    <source>
        <dbReference type="SMART" id="SM00642"/>
    </source>
</evidence>
<name>A0A936Z1I6_9BURK</name>
<organism evidence="2 3">
    <name type="scientific">Ramlibacter monticola</name>
    <dbReference type="NCBI Taxonomy" id="1926872"/>
    <lineage>
        <taxon>Bacteria</taxon>
        <taxon>Pseudomonadati</taxon>
        <taxon>Pseudomonadota</taxon>
        <taxon>Betaproteobacteria</taxon>
        <taxon>Burkholderiales</taxon>
        <taxon>Comamonadaceae</taxon>
        <taxon>Ramlibacter</taxon>
    </lineage>
</organism>
<dbReference type="AlphaFoldDB" id="A0A936Z1I6"/>
<sequence length="488" mass="55400">MDPWPRHPSIYEINTWVWLGELGRGVTLDSVPEAEWDAIATLGFDAVWFMGVWQRSPAGREIAARNADLQADFRRALPDFRGEDNAGSPYCVRDYVVDPRLGGRAGLARARAALARRGLRLVLDFVPNHVAPDHPWAAGHPDYFVRGCAQDAERDPSSFVAVGGHVFACGRDPYFPAWPDVLQLDAFSAGLRAAAIDTVRDIASQCDAVRCDMAMLMLDAVFARTWGSRVAAPRALDYWRELIPAVRQQHADFRFVAEAYWDLEWELQQQGFDWCYDKRLVDRLEHADAESVRLHLCAELAFQRKLLRFIENHDEPRAAAAFPPAKARAAALLALTQCGARLLHEGQLEGRRVRLPVFLARRPQEPVDEELRAFYRTLLAATADRTFHDGDWTLCERGGWADNPSWRDVVGWCWRRGDARFLVAVNLSERPAQAQVQLPWEDLAGRSWQLDDLLSQARYDRDGDTMRQPGLYVDLPPWGFHLLRIAPR</sequence>
<dbReference type="RefSeq" id="WP_201675190.1">
    <property type="nucleotide sequence ID" value="NZ_JAEQNE010000003.1"/>
</dbReference>
<dbReference type="EMBL" id="JAEQNE010000003">
    <property type="protein sequence ID" value="MBL0392571.1"/>
    <property type="molecule type" value="Genomic_DNA"/>
</dbReference>
<accession>A0A936Z1I6</accession>
<proteinExistence type="predicted"/>
<dbReference type="Gene3D" id="3.20.20.80">
    <property type="entry name" value="Glycosidases"/>
    <property type="match status" value="1"/>
</dbReference>
<evidence type="ECO:0000313" key="3">
    <source>
        <dbReference type="Proteomes" id="UP000599109"/>
    </source>
</evidence>
<dbReference type="InterPro" id="IPR006047">
    <property type="entry name" value="GH13_cat_dom"/>
</dbReference>